<organism evidence="5 6">
    <name type="scientific">Pomacea canaliculata</name>
    <name type="common">Golden apple snail</name>
    <dbReference type="NCBI Taxonomy" id="400727"/>
    <lineage>
        <taxon>Eukaryota</taxon>
        <taxon>Metazoa</taxon>
        <taxon>Spiralia</taxon>
        <taxon>Lophotrochozoa</taxon>
        <taxon>Mollusca</taxon>
        <taxon>Gastropoda</taxon>
        <taxon>Caenogastropoda</taxon>
        <taxon>Architaenioglossa</taxon>
        <taxon>Ampullarioidea</taxon>
        <taxon>Ampullariidae</taxon>
        <taxon>Pomacea</taxon>
    </lineage>
</organism>
<dbReference type="AlphaFoldDB" id="A0A2T7Q1H6"/>
<dbReference type="PANTHER" id="PTHR48071">
    <property type="entry name" value="SRCR DOMAIN-CONTAINING PROTEIN"/>
    <property type="match status" value="1"/>
</dbReference>
<dbReference type="GO" id="GO:0031638">
    <property type="term" value="P:zymogen activation"/>
    <property type="evidence" value="ECO:0007669"/>
    <property type="project" value="TreeGrafter"/>
</dbReference>
<comment type="caution">
    <text evidence="5">The sequence shown here is derived from an EMBL/GenBank/DDBJ whole genome shotgun (WGS) entry which is preliminary data.</text>
</comment>
<keyword evidence="1" id="KW-1015">Disulfide bond</keyword>
<dbReference type="SUPFAM" id="SSF48726">
    <property type="entry name" value="Immunoglobulin"/>
    <property type="match status" value="1"/>
</dbReference>
<dbReference type="SUPFAM" id="SSF56487">
    <property type="entry name" value="SRCR-like"/>
    <property type="match status" value="1"/>
</dbReference>
<dbReference type="Gene3D" id="2.60.40.10">
    <property type="entry name" value="Immunoglobulins"/>
    <property type="match status" value="1"/>
</dbReference>
<dbReference type="Gene3D" id="3.10.250.10">
    <property type="entry name" value="SRCR-like domain"/>
    <property type="match status" value="1"/>
</dbReference>
<dbReference type="OrthoDB" id="536948at2759"/>
<gene>
    <name evidence="5" type="ORF">C0Q70_02153</name>
</gene>
<evidence type="ECO:0000259" key="4">
    <source>
        <dbReference type="PROSITE" id="PS50835"/>
    </source>
</evidence>
<dbReference type="InterPro" id="IPR001190">
    <property type="entry name" value="SRCR"/>
</dbReference>
<dbReference type="PROSITE" id="PS50287">
    <property type="entry name" value="SRCR_2"/>
    <property type="match status" value="1"/>
</dbReference>
<dbReference type="STRING" id="400727.A0A2T7Q1H6"/>
<evidence type="ECO:0000313" key="5">
    <source>
        <dbReference type="EMBL" id="PVD39519.1"/>
    </source>
</evidence>
<dbReference type="InterPro" id="IPR007110">
    <property type="entry name" value="Ig-like_dom"/>
</dbReference>
<name>A0A2T7Q1H6_POMCA</name>
<dbReference type="InterPro" id="IPR036179">
    <property type="entry name" value="Ig-like_dom_sf"/>
</dbReference>
<evidence type="ECO:0000256" key="1">
    <source>
        <dbReference type="ARBA" id="ARBA00023157"/>
    </source>
</evidence>
<reference evidence="5 6" key="1">
    <citation type="submission" date="2018-04" db="EMBL/GenBank/DDBJ databases">
        <title>The genome of golden apple snail Pomacea canaliculata provides insight into stress tolerance and invasive adaptation.</title>
        <authorList>
            <person name="Liu C."/>
            <person name="Liu B."/>
            <person name="Ren Y."/>
            <person name="Zhang Y."/>
            <person name="Wang H."/>
            <person name="Li S."/>
            <person name="Jiang F."/>
            <person name="Yin L."/>
            <person name="Zhang G."/>
            <person name="Qian W."/>
            <person name="Fan W."/>
        </authorList>
    </citation>
    <scope>NUCLEOTIDE SEQUENCE [LARGE SCALE GENOMIC DNA]</scope>
    <source>
        <strain evidence="5">SZHN2017</strain>
        <tissue evidence="5">Muscle</tissue>
    </source>
</reference>
<feature type="domain" description="SRCR" evidence="3">
    <location>
        <begin position="255"/>
        <end position="300"/>
    </location>
</feature>
<proteinExistence type="predicted"/>
<protein>
    <recommendedName>
        <fullName evidence="7">SRCR domain-containing protein</fullName>
    </recommendedName>
</protein>
<dbReference type="GO" id="GO:0004252">
    <property type="term" value="F:serine-type endopeptidase activity"/>
    <property type="evidence" value="ECO:0007669"/>
    <property type="project" value="TreeGrafter"/>
</dbReference>
<keyword evidence="6" id="KW-1185">Reference proteome</keyword>
<evidence type="ECO:0000256" key="2">
    <source>
        <dbReference type="PROSITE-ProRule" id="PRU00196"/>
    </source>
</evidence>
<dbReference type="PRINTS" id="PR00258">
    <property type="entry name" value="SPERACTRCPTR"/>
</dbReference>
<evidence type="ECO:0000259" key="3">
    <source>
        <dbReference type="PROSITE" id="PS50287"/>
    </source>
</evidence>
<dbReference type="PANTHER" id="PTHR48071:SF24">
    <property type="entry name" value="DELETED IN MALIGNANT BRAIN TUMORS 1 PROTEIN-LIKE"/>
    <property type="match status" value="1"/>
</dbReference>
<dbReference type="Pfam" id="PF00530">
    <property type="entry name" value="SRCR"/>
    <property type="match status" value="1"/>
</dbReference>
<dbReference type="EMBL" id="PZQS01000001">
    <property type="protein sequence ID" value="PVD39519.1"/>
    <property type="molecule type" value="Genomic_DNA"/>
</dbReference>
<sequence>MSSSPVNGSGIYACVGDTVTLGWSISLATGETVNDMEWFFEGSGQSSQMIATFVGSQFVRIAPNRPSLKLFNIYGLQFDLQAQQEYGTYSLHVNIIRNNSLARDSKYIYVGSPEPPSIQNQQLRARLLPEAKLVSQDWHVQLGCGNFQTRGEPPFTVVWKSPSGIIISSSEFVDNEYILSISNPVEEGTYSCHLMNSDPTARCVQTNASLQFSAEVDVEAKDVLLAIYNASCGHEMEDVASSIAEHISRASSPTVRLVNSTKPWRGRVEVFYNNQWGTVCDDNFTVSDAIVVCRMLGLQV</sequence>
<dbReference type="InterPro" id="IPR036772">
    <property type="entry name" value="SRCR-like_dom_sf"/>
</dbReference>
<evidence type="ECO:0000313" key="6">
    <source>
        <dbReference type="Proteomes" id="UP000245119"/>
    </source>
</evidence>
<dbReference type="CDD" id="cd00096">
    <property type="entry name" value="Ig"/>
    <property type="match status" value="1"/>
</dbReference>
<evidence type="ECO:0008006" key="7">
    <source>
        <dbReference type="Google" id="ProtNLM"/>
    </source>
</evidence>
<dbReference type="GO" id="GO:0005886">
    <property type="term" value="C:plasma membrane"/>
    <property type="evidence" value="ECO:0007669"/>
    <property type="project" value="TreeGrafter"/>
</dbReference>
<dbReference type="Proteomes" id="UP000245119">
    <property type="component" value="Linkage Group LG1"/>
</dbReference>
<feature type="domain" description="Ig-like" evidence="4">
    <location>
        <begin position="116"/>
        <end position="211"/>
    </location>
</feature>
<dbReference type="PROSITE" id="PS50835">
    <property type="entry name" value="IG_LIKE"/>
    <property type="match status" value="1"/>
</dbReference>
<comment type="caution">
    <text evidence="2">Lacks conserved residue(s) required for the propagation of feature annotation.</text>
</comment>
<accession>A0A2T7Q1H6</accession>
<dbReference type="InterPro" id="IPR013783">
    <property type="entry name" value="Ig-like_fold"/>
</dbReference>